<gene>
    <name evidence="2" type="ORF">DRF65_11290</name>
</gene>
<evidence type="ECO:0000256" key="1">
    <source>
        <dbReference type="SAM" id="MobiDB-lite"/>
    </source>
</evidence>
<protein>
    <submittedName>
        <fullName evidence="2">Uncharacterized protein</fullName>
    </submittedName>
</protein>
<dbReference type="AlphaFoldDB" id="A0A3D9C8U0"/>
<dbReference type="Proteomes" id="UP000256686">
    <property type="component" value="Unassembled WGS sequence"/>
</dbReference>
<evidence type="ECO:0000313" key="2">
    <source>
        <dbReference type="EMBL" id="REC62290.1"/>
    </source>
</evidence>
<organism evidence="2 3">
    <name type="scientific">Chryseobacterium pennae</name>
    <dbReference type="NCBI Taxonomy" id="2258962"/>
    <lineage>
        <taxon>Bacteria</taxon>
        <taxon>Pseudomonadati</taxon>
        <taxon>Bacteroidota</taxon>
        <taxon>Flavobacteriia</taxon>
        <taxon>Flavobacteriales</taxon>
        <taxon>Weeksellaceae</taxon>
        <taxon>Chryseobacterium group</taxon>
        <taxon>Chryseobacterium</taxon>
    </lineage>
</organism>
<dbReference type="EMBL" id="QNVT01000009">
    <property type="protein sequence ID" value="REC62290.1"/>
    <property type="molecule type" value="Genomic_DNA"/>
</dbReference>
<evidence type="ECO:0000313" key="3">
    <source>
        <dbReference type="Proteomes" id="UP000256686"/>
    </source>
</evidence>
<keyword evidence="3" id="KW-1185">Reference proteome</keyword>
<comment type="caution">
    <text evidence="2">The sequence shown here is derived from an EMBL/GenBank/DDBJ whole genome shotgun (WGS) entry which is preliminary data.</text>
</comment>
<feature type="region of interest" description="Disordered" evidence="1">
    <location>
        <begin position="87"/>
        <end position="106"/>
    </location>
</feature>
<accession>A0A3D9C8U0</accession>
<proteinExistence type="predicted"/>
<name>A0A3D9C8U0_9FLAO</name>
<reference evidence="3" key="1">
    <citation type="submission" date="2018-06" db="EMBL/GenBank/DDBJ databases">
        <authorList>
            <person name="Lum Nde A."/>
            <person name="Hugo C."/>
        </authorList>
    </citation>
    <scope>NUCLEOTIDE SEQUENCE [LARGE SCALE GENOMIC DNA]</scope>
    <source>
        <strain evidence="3">1_F178</strain>
    </source>
</reference>
<dbReference type="RefSeq" id="WP_115970862.1">
    <property type="nucleotide sequence ID" value="NZ_QNVT01000009.1"/>
</dbReference>
<sequence>MAQFPLTPEGVNAKEKELYSLDDKELINQAVTLSRDARAWIFENFKLTEEQAAYYEALPEDFNYYLGWQLASNVIGRQPITMDPVPEEAARASNSRKKTTVSVSGNTNYNPQTGAVTYGASVSVGFTF</sequence>